<dbReference type="Proteomes" id="UP000483035">
    <property type="component" value="Unassembled WGS sequence"/>
</dbReference>
<dbReference type="Pfam" id="PF25967">
    <property type="entry name" value="RND-MFP_C"/>
    <property type="match status" value="1"/>
</dbReference>
<evidence type="ECO:0000313" key="11">
    <source>
        <dbReference type="EMBL" id="NEI72920.1"/>
    </source>
</evidence>
<evidence type="ECO:0000259" key="10">
    <source>
        <dbReference type="Pfam" id="PF25967"/>
    </source>
</evidence>
<dbReference type="Pfam" id="PF25876">
    <property type="entry name" value="HH_MFP_RND"/>
    <property type="match status" value="1"/>
</dbReference>
<dbReference type="Pfam" id="PF25917">
    <property type="entry name" value="BSH_RND"/>
    <property type="match status" value="1"/>
</dbReference>
<feature type="domain" description="Multidrug resistance protein MdtA-like barrel-sandwich hybrid" evidence="8">
    <location>
        <begin position="60"/>
        <end position="201"/>
    </location>
</feature>
<feature type="domain" description="Multidrug resistance protein MdtA-like alpha-helical hairpin" evidence="7">
    <location>
        <begin position="100"/>
        <end position="169"/>
    </location>
</feature>
<dbReference type="InterPro" id="IPR058625">
    <property type="entry name" value="MdtA-like_BSH"/>
</dbReference>
<evidence type="ECO:0000256" key="1">
    <source>
        <dbReference type="ARBA" id="ARBA00004236"/>
    </source>
</evidence>
<evidence type="ECO:0000259" key="8">
    <source>
        <dbReference type="Pfam" id="PF25917"/>
    </source>
</evidence>
<evidence type="ECO:0000256" key="6">
    <source>
        <dbReference type="ARBA" id="ARBA00023136"/>
    </source>
</evidence>
<keyword evidence="5" id="KW-0997">Cell inner membrane</keyword>
<dbReference type="Pfam" id="PF25944">
    <property type="entry name" value="Beta-barrel_RND"/>
    <property type="match status" value="1"/>
</dbReference>
<dbReference type="PANTHER" id="PTHR30469:SF12">
    <property type="entry name" value="MULTIDRUG RESISTANCE PROTEIN MDTA"/>
    <property type="match status" value="1"/>
</dbReference>
<keyword evidence="4" id="KW-1003">Cell membrane</keyword>
<name>A0A6L9UG33_9HYPH</name>
<dbReference type="Gene3D" id="2.40.420.20">
    <property type="match status" value="1"/>
</dbReference>
<accession>A0A6L9UG33</accession>
<keyword evidence="6" id="KW-0472">Membrane</keyword>
<dbReference type="AlphaFoldDB" id="A0A6L9UG33"/>
<feature type="domain" description="Multidrug resistance protein MdtA-like C-terminal permuted SH3" evidence="10">
    <location>
        <begin position="293"/>
        <end position="350"/>
    </location>
</feature>
<dbReference type="Gene3D" id="2.40.30.170">
    <property type="match status" value="1"/>
</dbReference>
<evidence type="ECO:0000256" key="3">
    <source>
        <dbReference type="ARBA" id="ARBA00022448"/>
    </source>
</evidence>
<feature type="domain" description="Multidrug resistance protein MdtA-like beta-barrel" evidence="9">
    <location>
        <begin position="206"/>
        <end position="287"/>
    </location>
</feature>
<dbReference type="GO" id="GO:0015562">
    <property type="term" value="F:efflux transmembrane transporter activity"/>
    <property type="evidence" value="ECO:0007669"/>
    <property type="project" value="TreeGrafter"/>
</dbReference>
<evidence type="ECO:0000313" key="12">
    <source>
        <dbReference type="Proteomes" id="UP000483035"/>
    </source>
</evidence>
<keyword evidence="3" id="KW-0813">Transport</keyword>
<dbReference type="NCBIfam" id="TIGR01730">
    <property type="entry name" value="RND_mfp"/>
    <property type="match status" value="1"/>
</dbReference>
<dbReference type="EMBL" id="WUEY01000014">
    <property type="protein sequence ID" value="NEI72920.1"/>
    <property type="molecule type" value="Genomic_DNA"/>
</dbReference>
<comment type="caution">
    <text evidence="11">The sequence shown here is derived from an EMBL/GenBank/DDBJ whole genome shotgun (WGS) entry which is preliminary data.</text>
</comment>
<evidence type="ECO:0000256" key="2">
    <source>
        <dbReference type="ARBA" id="ARBA00009477"/>
    </source>
</evidence>
<dbReference type="GO" id="GO:1990281">
    <property type="term" value="C:efflux pump complex"/>
    <property type="evidence" value="ECO:0007669"/>
    <property type="project" value="TreeGrafter"/>
</dbReference>
<dbReference type="InterPro" id="IPR006143">
    <property type="entry name" value="RND_pump_MFP"/>
</dbReference>
<protein>
    <submittedName>
        <fullName evidence="11">Efflux RND transporter periplasmic adaptor subunit</fullName>
    </submittedName>
</protein>
<comment type="subcellular location">
    <subcellularLocation>
        <location evidence="1">Cell membrane</location>
    </subcellularLocation>
</comment>
<evidence type="ECO:0000256" key="5">
    <source>
        <dbReference type="ARBA" id="ARBA00022519"/>
    </source>
</evidence>
<dbReference type="InterPro" id="IPR058626">
    <property type="entry name" value="MdtA-like_b-barrel"/>
</dbReference>
<dbReference type="PANTHER" id="PTHR30469">
    <property type="entry name" value="MULTIDRUG RESISTANCE PROTEIN MDTA"/>
    <property type="match status" value="1"/>
</dbReference>
<proteinExistence type="inferred from homology"/>
<dbReference type="Gene3D" id="2.40.50.100">
    <property type="match status" value="1"/>
</dbReference>
<sequence length="376" mass="39114">MLVIAGSIIWWWSSVEKQAASAAKATNALPIKVPVTAAKVVTADVPIYLNGLGTVAPYQTVVVSSRVDGEIIKVGFKQGQMVAKGDLLFNIDPRPYQAALDAAEAKKAQDQASQTEAELNLKRITDLSGKGADSKQQLDTQQATVDQLAAMIKGDQAQIDSSQLQLHYTTIRAPITGRAGFRLVDVGNIVHAANATSMVAIDQLQPISVVFTAPEEDIGRIYTALAAGDVPVLAESSDGLKTLSKGRLAIVNNAVDATSGSISLKATFTNADNVLSPGLSISTRLLVETLRQVTVIPHGAIQNGPDGLYAYVIGADDKVAMVAITIGSDSDGTAVVLTGLHSGEVVVTSGQYRLGPGTLVDGTLPANQVAPAAKVP</sequence>
<evidence type="ECO:0000259" key="9">
    <source>
        <dbReference type="Pfam" id="PF25944"/>
    </source>
</evidence>
<comment type="similarity">
    <text evidence="2">Belongs to the membrane fusion protein (MFP) (TC 8.A.1) family.</text>
</comment>
<reference evidence="11 12" key="1">
    <citation type="submission" date="2019-12" db="EMBL/GenBank/DDBJ databases">
        <title>Rhizobium genotypes associated with high levels of biological nitrogen fixation by grain legumes in a temperate-maritime cropping system.</title>
        <authorList>
            <person name="Maluk M."/>
            <person name="Francesc Ferrando Molina F."/>
            <person name="Lopez Del Egido L."/>
            <person name="Lafos M."/>
            <person name="Langarica-Fuentes A."/>
            <person name="Gebre Yohannes G."/>
            <person name="Young M.W."/>
            <person name="Martin P."/>
            <person name="Gantlett R."/>
            <person name="Kenicer G."/>
            <person name="Hawes C."/>
            <person name="Begg G.S."/>
            <person name="Quilliam R.S."/>
            <person name="Squire G.R."/>
            <person name="Poole P.S."/>
            <person name="Young P.W."/>
            <person name="Iannetta P.M."/>
            <person name="James E.K."/>
        </authorList>
    </citation>
    <scope>NUCLEOTIDE SEQUENCE [LARGE SCALE GENOMIC DNA]</scope>
    <source>
        <strain evidence="11 12">JHI1118</strain>
    </source>
</reference>
<gene>
    <name evidence="11" type="ORF">GR212_25490</name>
</gene>
<evidence type="ECO:0000256" key="4">
    <source>
        <dbReference type="ARBA" id="ARBA00022475"/>
    </source>
</evidence>
<organism evidence="11 12">
    <name type="scientific">Rhizobium lusitanum</name>
    <dbReference type="NCBI Taxonomy" id="293958"/>
    <lineage>
        <taxon>Bacteria</taxon>
        <taxon>Pseudomonadati</taxon>
        <taxon>Pseudomonadota</taxon>
        <taxon>Alphaproteobacteria</taxon>
        <taxon>Hyphomicrobiales</taxon>
        <taxon>Rhizobiaceae</taxon>
        <taxon>Rhizobium/Agrobacterium group</taxon>
        <taxon>Rhizobium</taxon>
    </lineage>
</organism>
<dbReference type="InterPro" id="IPR058624">
    <property type="entry name" value="MdtA-like_HH"/>
</dbReference>
<dbReference type="SUPFAM" id="SSF111369">
    <property type="entry name" value="HlyD-like secretion proteins"/>
    <property type="match status" value="1"/>
</dbReference>
<dbReference type="InterPro" id="IPR058627">
    <property type="entry name" value="MdtA-like_C"/>
</dbReference>
<evidence type="ECO:0000259" key="7">
    <source>
        <dbReference type="Pfam" id="PF25876"/>
    </source>
</evidence>
<dbReference type="Gene3D" id="1.10.287.470">
    <property type="entry name" value="Helix hairpin bin"/>
    <property type="match status" value="1"/>
</dbReference>